<feature type="domain" description="Helicase Helix-turn-helix" evidence="1">
    <location>
        <begin position="268"/>
        <end position="357"/>
    </location>
</feature>
<dbReference type="InterPro" id="IPR008308">
    <property type="entry name" value="YpbB-like"/>
</dbReference>
<evidence type="ECO:0000313" key="2">
    <source>
        <dbReference type="EMBL" id="AZV44173.1"/>
    </source>
</evidence>
<dbReference type="Pfam" id="PF14493">
    <property type="entry name" value="HTH_40"/>
    <property type="match status" value="1"/>
</dbReference>
<organism evidence="2 3">
    <name type="scientific">Peribacillus asahii</name>
    <dbReference type="NCBI Taxonomy" id="228899"/>
    <lineage>
        <taxon>Bacteria</taxon>
        <taxon>Bacillati</taxon>
        <taxon>Bacillota</taxon>
        <taxon>Bacilli</taxon>
        <taxon>Bacillales</taxon>
        <taxon>Bacillaceae</taxon>
        <taxon>Peribacillus</taxon>
    </lineage>
</organism>
<accession>A0A3T0KVA1</accession>
<evidence type="ECO:0000259" key="1">
    <source>
        <dbReference type="Pfam" id="PF14493"/>
    </source>
</evidence>
<dbReference type="InterPro" id="IPR029491">
    <property type="entry name" value="Helicase_HTH"/>
</dbReference>
<evidence type="ECO:0000313" key="3">
    <source>
        <dbReference type="Proteomes" id="UP000283095"/>
    </source>
</evidence>
<sequence>MKASLGKTKGVSVHLANYLQVIILHTIKKFQGERSIYAIYHMLQGKKSSQTIQDAHLFRLTNVFGTIPHFTRKQLVDTIQNLVEHGWITAKEKSDVFIITQSGEEELAQCEPIPTRLNGWKYQNVAPVFWGRLNLLIQTLSHIVHNETKFYPIQRHTKIQQSVKQFLQKNRQNRELMAQHLYEELTDLLERQSDRHQTIFVRKLTGINRVGQTFDQISKTMQLDEWYVRYVFLESLHWMFYEIEKTFTQYRLLSSLIGDLQQSRLTQSTQTTLQFIQAGRTLTEIANIRRLKVNTIEDHLVEIVLVDKQFPIHEYVTSAVEEKILQVMKKLQTKQLKAIRQSLADEAISFFQIRLVLAKAGDEL</sequence>
<proteinExistence type="predicted"/>
<dbReference type="EMBL" id="CP026095">
    <property type="protein sequence ID" value="AZV44173.1"/>
    <property type="molecule type" value="Genomic_DNA"/>
</dbReference>
<reference evidence="2 3" key="1">
    <citation type="submission" date="2018-01" db="EMBL/GenBank/DDBJ databases">
        <title>Bacillus asahii Genome sequencing and assembly.</title>
        <authorList>
            <person name="Jiang H."/>
            <person name="Feng Y."/>
            <person name="Zhao F."/>
            <person name="Lin X."/>
        </authorList>
    </citation>
    <scope>NUCLEOTIDE SEQUENCE [LARGE SCALE GENOMIC DNA]</scope>
    <source>
        <strain evidence="2 3">OM18</strain>
    </source>
</reference>
<name>A0A3T0KVA1_9BACI</name>
<dbReference type="KEGG" id="pasa:BAOM_3564"/>
<dbReference type="Proteomes" id="UP000283095">
    <property type="component" value="Chromosome"/>
</dbReference>
<gene>
    <name evidence="2" type="ORF">BAOM_3564</name>
</gene>
<dbReference type="PIRSF" id="PIRSF021350">
    <property type="entry name" value="UCP021350"/>
    <property type="match status" value="1"/>
</dbReference>
<dbReference type="AlphaFoldDB" id="A0A3T0KVA1"/>
<dbReference type="OrthoDB" id="2354672at2"/>
<protein>
    <recommendedName>
        <fullName evidence="1">Helicase Helix-turn-helix domain-containing protein</fullName>
    </recommendedName>
</protein>